<comment type="caution">
    <text evidence="1">The sequence shown here is derived from an EMBL/GenBank/DDBJ whole genome shotgun (WGS) entry which is preliminary data.</text>
</comment>
<name>A0A482W8X7_ASBVE</name>
<dbReference type="OrthoDB" id="6779723at2759"/>
<dbReference type="InterPro" id="IPR036397">
    <property type="entry name" value="RNaseH_sf"/>
</dbReference>
<dbReference type="Proteomes" id="UP000292052">
    <property type="component" value="Unassembled WGS sequence"/>
</dbReference>
<dbReference type="AlphaFoldDB" id="A0A482W8X7"/>
<accession>A0A482W8X7</accession>
<dbReference type="GO" id="GO:0003676">
    <property type="term" value="F:nucleic acid binding"/>
    <property type="evidence" value="ECO:0007669"/>
    <property type="project" value="InterPro"/>
</dbReference>
<organism evidence="1 2">
    <name type="scientific">Asbolus verrucosus</name>
    <name type="common">Desert ironclad beetle</name>
    <dbReference type="NCBI Taxonomy" id="1661398"/>
    <lineage>
        <taxon>Eukaryota</taxon>
        <taxon>Metazoa</taxon>
        <taxon>Ecdysozoa</taxon>
        <taxon>Arthropoda</taxon>
        <taxon>Hexapoda</taxon>
        <taxon>Insecta</taxon>
        <taxon>Pterygota</taxon>
        <taxon>Neoptera</taxon>
        <taxon>Endopterygota</taxon>
        <taxon>Coleoptera</taxon>
        <taxon>Polyphaga</taxon>
        <taxon>Cucujiformia</taxon>
        <taxon>Tenebrionidae</taxon>
        <taxon>Pimeliinae</taxon>
        <taxon>Asbolus</taxon>
    </lineage>
</organism>
<gene>
    <name evidence="1" type="ORF">BDFB_006682</name>
</gene>
<protein>
    <recommendedName>
        <fullName evidence="3">Transposase Tc1-like domain-containing protein</fullName>
    </recommendedName>
</protein>
<keyword evidence="2" id="KW-1185">Reference proteome</keyword>
<evidence type="ECO:0000313" key="2">
    <source>
        <dbReference type="Proteomes" id="UP000292052"/>
    </source>
</evidence>
<dbReference type="STRING" id="1661398.A0A482W8X7"/>
<evidence type="ECO:0000313" key="1">
    <source>
        <dbReference type="EMBL" id="RZC41435.1"/>
    </source>
</evidence>
<proteinExistence type="predicted"/>
<sequence>MRRVPLTPGHRRQRLTWAQNHQNWRQEWQSVLFTDESRFGRYSDSHHSGVWTRPNVPMHQHYCQLVYPFRGGTVMPWGEIFTVTKQNCMCVTKT</sequence>
<dbReference type="EMBL" id="QDEB01017117">
    <property type="protein sequence ID" value="RZC41435.1"/>
    <property type="molecule type" value="Genomic_DNA"/>
</dbReference>
<dbReference type="Gene3D" id="3.30.420.10">
    <property type="entry name" value="Ribonuclease H-like superfamily/Ribonuclease H"/>
    <property type="match status" value="1"/>
</dbReference>
<reference evidence="1 2" key="1">
    <citation type="submission" date="2017-03" db="EMBL/GenBank/DDBJ databases">
        <title>Genome of the blue death feigning beetle - Asbolus verrucosus.</title>
        <authorList>
            <person name="Rider S.D."/>
        </authorList>
    </citation>
    <scope>NUCLEOTIDE SEQUENCE [LARGE SCALE GENOMIC DNA]</scope>
    <source>
        <strain evidence="1">Butters</strain>
        <tissue evidence="1">Head and leg muscle</tissue>
    </source>
</reference>
<evidence type="ECO:0008006" key="3">
    <source>
        <dbReference type="Google" id="ProtNLM"/>
    </source>
</evidence>